<dbReference type="PANTHER" id="PTHR12558:SF13">
    <property type="entry name" value="CELL DIVISION CYCLE PROTEIN 27 HOMOLOG"/>
    <property type="match status" value="1"/>
</dbReference>
<keyword evidence="7" id="KW-1185">Reference proteome</keyword>
<dbReference type="PANTHER" id="PTHR12558">
    <property type="entry name" value="CELL DIVISION CYCLE 16,23,27"/>
    <property type="match status" value="1"/>
</dbReference>
<evidence type="ECO:0000256" key="1">
    <source>
        <dbReference type="ARBA" id="ARBA00022803"/>
    </source>
</evidence>
<evidence type="ECO:0000256" key="3">
    <source>
        <dbReference type="ARBA" id="ARBA00039307"/>
    </source>
</evidence>
<evidence type="ECO:0000259" key="5">
    <source>
        <dbReference type="Pfam" id="PF16669"/>
    </source>
</evidence>
<sequence length="436" mass="48836">MAAGERVGSPSDSAAALVDDLYNFRDHFVEYFGLEKAGDKEAEVQKKMEECLEKLELMQGDIRNKAQLQLLKGRILNITSKYSQEAEEALSKAVKLDPRLVEAWNHLGECYWKKEDISAAKNCFTGALNHLKNKVSLRNLSMVLRQLSGPPVEKVKLIEESVERAKEAVQLDITDGTSWLILGNAYLCQFFSAGQNPKIFKQCMQAYKQAEKDPITRGNQDLHFNRAVTYKYQEDYQKALEGFSTASQLDPSWVEAKTKEADLLTHLCEIQSMVELKGKMKPKKIESMLKGLVERELALYLSCHYTYTNGKSVNLSYCKLSELQPKVNETKIVLGKVVCSINSNEPAPFVFCIIDEDQTCICVMVYNLAQGAGMKIGDSVAIPEPLMKKHSILHKGKEINFTSIHVDTPRSLVVNGKKLGINKEALVVLSVSTVSE</sequence>
<dbReference type="Pfam" id="PF13181">
    <property type="entry name" value="TPR_8"/>
    <property type="match status" value="2"/>
</dbReference>
<evidence type="ECO:0000256" key="2">
    <source>
        <dbReference type="ARBA" id="ARBA00038210"/>
    </source>
</evidence>
<dbReference type="Gene3D" id="1.25.40.10">
    <property type="entry name" value="Tetratricopeptide repeat domain"/>
    <property type="match status" value="1"/>
</dbReference>
<gene>
    <name evidence="6" type="ORF">GSLYS_00011466001</name>
</gene>
<accession>A0AAV2HZ58</accession>
<feature type="repeat" description="TPR" evidence="4">
    <location>
        <begin position="220"/>
        <end position="253"/>
    </location>
</feature>
<dbReference type="InterPro" id="IPR032076">
    <property type="entry name" value="TTC5_OB"/>
</dbReference>
<feature type="domain" description="Tetratricopeptide repeat protein 5 OB fold" evidence="5">
    <location>
        <begin position="315"/>
        <end position="423"/>
    </location>
</feature>
<name>A0AAV2HZ58_LYMST</name>
<dbReference type="Gene3D" id="2.40.50.550">
    <property type="match status" value="1"/>
</dbReference>
<dbReference type="InterPro" id="IPR011990">
    <property type="entry name" value="TPR-like_helical_dom_sf"/>
</dbReference>
<keyword evidence="1 4" id="KW-0802">TPR repeat</keyword>
<evidence type="ECO:0000313" key="6">
    <source>
        <dbReference type="EMBL" id="CAL1537563.1"/>
    </source>
</evidence>
<protein>
    <recommendedName>
        <fullName evidence="3">Cell division cycle protein 27 homolog</fullName>
    </recommendedName>
</protein>
<dbReference type="SUPFAM" id="SSF48452">
    <property type="entry name" value="TPR-like"/>
    <property type="match status" value="1"/>
</dbReference>
<dbReference type="AlphaFoldDB" id="A0AAV2HZ58"/>
<evidence type="ECO:0000256" key="4">
    <source>
        <dbReference type="PROSITE-ProRule" id="PRU00339"/>
    </source>
</evidence>
<dbReference type="Pfam" id="PF16669">
    <property type="entry name" value="TTC5_OB"/>
    <property type="match status" value="1"/>
</dbReference>
<dbReference type="EMBL" id="CAXITT010000267">
    <property type="protein sequence ID" value="CAL1537563.1"/>
    <property type="molecule type" value="Genomic_DNA"/>
</dbReference>
<evidence type="ECO:0000313" key="7">
    <source>
        <dbReference type="Proteomes" id="UP001497497"/>
    </source>
</evidence>
<dbReference type="PROSITE" id="PS50005">
    <property type="entry name" value="TPR"/>
    <property type="match status" value="1"/>
</dbReference>
<comment type="similarity">
    <text evidence="2">Belongs to the APC3/CDC27 family.</text>
</comment>
<dbReference type="Proteomes" id="UP001497497">
    <property type="component" value="Unassembled WGS sequence"/>
</dbReference>
<dbReference type="InterPro" id="IPR038645">
    <property type="entry name" value="TTC5_OB_sf"/>
</dbReference>
<reference evidence="6 7" key="1">
    <citation type="submission" date="2024-04" db="EMBL/GenBank/DDBJ databases">
        <authorList>
            <consortium name="Genoscope - CEA"/>
            <person name="William W."/>
        </authorList>
    </citation>
    <scope>NUCLEOTIDE SEQUENCE [LARGE SCALE GENOMIC DNA]</scope>
</reference>
<dbReference type="SMART" id="SM00028">
    <property type="entry name" value="TPR"/>
    <property type="match status" value="3"/>
</dbReference>
<dbReference type="InterPro" id="IPR019734">
    <property type="entry name" value="TPR_rpt"/>
</dbReference>
<comment type="caution">
    <text evidence="6">The sequence shown here is derived from an EMBL/GenBank/DDBJ whole genome shotgun (WGS) entry which is preliminary data.</text>
</comment>
<organism evidence="6 7">
    <name type="scientific">Lymnaea stagnalis</name>
    <name type="common">Great pond snail</name>
    <name type="synonym">Helix stagnalis</name>
    <dbReference type="NCBI Taxonomy" id="6523"/>
    <lineage>
        <taxon>Eukaryota</taxon>
        <taxon>Metazoa</taxon>
        <taxon>Spiralia</taxon>
        <taxon>Lophotrochozoa</taxon>
        <taxon>Mollusca</taxon>
        <taxon>Gastropoda</taxon>
        <taxon>Heterobranchia</taxon>
        <taxon>Euthyneura</taxon>
        <taxon>Panpulmonata</taxon>
        <taxon>Hygrophila</taxon>
        <taxon>Lymnaeoidea</taxon>
        <taxon>Lymnaeidae</taxon>
        <taxon>Lymnaea</taxon>
    </lineage>
</organism>
<proteinExistence type="inferred from homology"/>